<accession>A0A1I3URB0</accession>
<organism evidence="1 2">
    <name type="scientific">Thermoflavimicrobium dichotomicum</name>
    <dbReference type="NCBI Taxonomy" id="46223"/>
    <lineage>
        <taxon>Bacteria</taxon>
        <taxon>Bacillati</taxon>
        <taxon>Bacillota</taxon>
        <taxon>Bacilli</taxon>
        <taxon>Bacillales</taxon>
        <taxon>Thermoactinomycetaceae</taxon>
        <taxon>Thermoflavimicrobium</taxon>
    </lineage>
</organism>
<dbReference type="Pfam" id="PF22014">
    <property type="entry name" value="DUF6932"/>
    <property type="match status" value="1"/>
</dbReference>
<gene>
    <name evidence="1" type="ORF">SAMN05421852_12715</name>
</gene>
<dbReference type="AlphaFoldDB" id="A0A1I3URB0"/>
<dbReference type="Proteomes" id="UP000199545">
    <property type="component" value="Unassembled WGS sequence"/>
</dbReference>
<dbReference type="EMBL" id="FORR01000027">
    <property type="protein sequence ID" value="SFJ85500.1"/>
    <property type="molecule type" value="Genomic_DNA"/>
</dbReference>
<proteinExistence type="predicted"/>
<reference evidence="1 2" key="1">
    <citation type="submission" date="2016-10" db="EMBL/GenBank/DDBJ databases">
        <authorList>
            <person name="de Groot N.N."/>
        </authorList>
    </citation>
    <scope>NUCLEOTIDE SEQUENCE [LARGE SCALE GENOMIC DNA]</scope>
    <source>
        <strain evidence="1 2">DSM 44778</strain>
    </source>
</reference>
<evidence type="ECO:0000313" key="1">
    <source>
        <dbReference type="EMBL" id="SFJ85500.1"/>
    </source>
</evidence>
<keyword evidence="2" id="KW-1185">Reference proteome</keyword>
<sequence>MLRFSEYGYLPEGDHTMTISKLKESILVLGDESTFQWNEGHRRHLVNNLEYLVQPLWKMGIECVYIDGSFCTDKETPGDIDAYFDFPDEGKTRAEVLRELIVLAHELNSLSEDGLWNWWERRPNSDFEAKPEMWFKYQCEIYPNCFGVYATKDGKKFDQMFRKDKDGIPKGVIQLIKG</sequence>
<evidence type="ECO:0000313" key="2">
    <source>
        <dbReference type="Proteomes" id="UP000199545"/>
    </source>
</evidence>
<dbReference type="InterPro" id="IPR053860">
    <property type="entry name" value="DUF6932"/>
</dbReference>
<name>A0A1I3URB0_9BACL</name>
<protein>
    <submittedName>
        <fullName evidence="1">Uncharacterized protein</fullName>
    </submittedName>
</protein>